<accession>A0A9X3Z455</accession>
<dbReference type="SUPFAM" id="SSF51445">
    <property type="entry name" value="(Trans)glycosidases"/>
    <property type="match status" value="1"/>
</dbReference>
<name>A0A9X3Z455_9BACL</name>
<organism evidence="1 2">
    <name type="scientific">Brevibacillus thermoruber</name>
    <dbReference type="NCBI Taxonomy" id="33942"/>
    <lineage>
        <taxon>Bacteria</taxon>
        <taxon>Bacillati</taxon>
        <taxon>Bacillota</taxon>
        <taxon>Bacilli</taxon>
        <taxon>Bacillales</taxon>
        <taxon>Paenibacillaceae</taxon>
        <taxon>Brevibacillus</taxon>
    </lineage>
</organism>
<dbReference type="AlphaFoldDB" id="A0A9X3Z455"/>
<reference evidence="1" key="1">
    <citation type="submission" date="2022-12" db="EMBL/GenBank/DDBJ databases">
        <title>Draft genome sequence of the thermophilic strain Brevibacillus thermoruber HT42, isolated from Los Humeros, Puebla, Mexico, with biotechnological potential.</title>
        <authorList>
            <person name="Lara Sanchez J."/>
            <person name="Solis Palacios R."/>
            <person name="Bustos Baena A.S."/>
            <person name="Ruz Baez A.E."/>
            <person name="Espinosa Luna G."/>
            <person name="Oliart Ros R.M."/>
        </authorList>
    </citation>
    <scope>NUCLEOTIDE SEQUENCE</scope>
    <source>
        <strain evidence="1">HT42</strain>
    </source>
</reference>
<dbReference type="Proteomes" id="UP001151071">
    <property type="component" value="Unassembled WGS sequence"/>
</dbReference>
<dbReference type="InterPro" id="IPR017853">
    <property type="entry name" value="GH"/>
</dbReference>
<keyword evidence="2" id="KW-1185">Reference proteome</keyword>
<sequence length="563" mass="64254">MQPARFLYLLLCLAAGLLVGFSSPDKGKKATWIWQAELIDTQRQEILDFAKSQGINMIYLRIDREKPFDYYRPFIREARLAGIDVHALGGHPRWALAVDRERMLGLVDWVKRYNRSVDQEERIRGVHLDIEPYLLDEWYDDQPAVLKQWMGNIEAFVAAAREEDGLEVGTDLAVWFDQTPVPGQAGTPFSTWMIDTFDHVTLMAYRDTVDGPNGIEALVKDELEAADALGKQVIIAVNTKEMPHDPHTSFFEEGAEAMDAQLAEVTSRLGGHSSFGGVAVHDYRHWQNLRKPTDTTTKPVLGTYVWHAEHAITEGDEILAFAKEQGINLLYVRLDLQQPYEAYADFVEKATAAGIEVHAMGGHPIWALEQYRERMLKLVRYVKDYNRNVAPNQQFRGIHLDIEPYVMPVWRQDTNDVLRQWMGNLDAFVEETKRESNLETSCDLAVWLDQFDVPDEPGTSFSKWVIGRLDHVTLMAFRDYAEGPGGIAAVAKDEMMFADELDKKLIIAVEMKESGEGEHITFFEEGKAEMMRQLAKLPRLLSEHPSYKGNAVHAYEYWKTAKE</sequence>
<proteinExistence type="predicted"/>
<evidence type="ECO:0000313" key="1">
    <source>
        <dbReference type="EMBL" id="MDA5109591.1"/>
    </source>
</evidence>
<dbReference type="EMBL" id="JAPYYP010000019">
    <property type="protein sequence ID" value="MDA5109591.1"/>
    <property type="molecule type" value="Genomic_DNA"/>
</dbReference>
<gene>
    <name evidence="1" type="ORF">O3V59_14595</name>
</gene>
<evidence type="ECO:0000313" key="2">
    <source>
        <dbReference type="Proteomes" id="UP001151071"/>
    </source>
</evidence>
<protein>
    <submittedName>
        <fullName evidence="1">Uncharacterized protein</fullName>
    </submittedName>
</protein>
<comment type="caution">
    <text evidence="1">The sequence shown here is derived from an EMBL/GenBank/DDBJ whole genome shotgun (WGS) entry which is preliminary data.</text>
</comment>
<dbReference type="RefSeq" id="WP_271140419.1">
    <property type="nucleotide sequence ID" value="NZ_JAPYYP010000019.1"/>
</dbReference>